<proteinExistence type="predicted"/>
<evidence type="ECO:0000313" key="1">
    <source>
        <dbReference type="EMBL" id="PPA75510.1"/>
    </source>
</evidence>
<evidence type="ECO:0000313" key="2">
    <source>
        <dbReference type="Proteomes" id="UP000239990"/>
    </source>
</evidence>
<dbReference type="Proteomes" id="UP000239990">
    <property type="component" value="Unassembled WGS sequence"/>
</dbReference>
<sequence length="69" mass="7611">MEVTNEWLLRWQTAGGGYNQKQLALLGVPWPPKRGWKHDVLDTEIPDDVARAFQVLAGHRSSGQGQAGA</sequence>
<dbReference type="AlphaFoldDB" id="A0A2S5GQX4"/>
<protein>
    <submittedName>
        <fullName evidence="1">Uncharacterized protein</fullName>
    </submittedName>
</protein>
<gene>
    <name evidence="1" type="ORF">C4E15_15575</name>
</gene>
<dbReference type="OrthoDB" id="9807770at2"/>
<reference evidence="1 2" key="1">
    <citation type="submission" date="2018-02" db="EMBL/GenBank/DDBJ databases">
        <title>Draft Genome of Achromobacter spanius stain 6.</title>
        <authorList>
            <person name="Gunasekera T.S."/>
            <person name="Radwan O."/>
            <person name="Ruiz O.N."/>
        </authorList>
    </citation>
    <scope>NUCLEOTIDE SEQUENCE [LARGE SCALE GENOMIC DNA]</scope>
    <source>
        <strain evidence="1 2">6</strain>
    </source>
</reference>
<comment type="caution">
    <text evidence="1">The sequence shown here is derived from an EMBL/GenBank/DDBJ whole genome shotgun (WGS) entry which is preliminary data.</text>
</comment>
<name>A0A2S5GQX4_9BURK</name>
<organism evidence="1 2">
    <name type="scientific">Achromobacter spanius</name>
    <dbReference type="NCBI Taxonomy" id="217203"/>
    <lineage>
        <taxon>Bacteria</taxon>
        <taxon>Pseudomonadati</taxon>
        <taxon>Pseudomonadota</taxon>
        <taxon>Betaproteobacteria</taxon>
        <taxon>Burkholderiales</taxon>
        <taxon>Alcaligenaceae</taxon>
        <taxon>Achromobacter</taxon>
    </lineage>
</organism>
<accession>A0A2S5GQX4</accession>
<dbReference type="RefSeq" id="WP_046807136.1">
    <property type="nucleotide sequence ID" value="NZ_PREU01000006.1"/>
</dbReference>
<dbReference type="EMBL" id="PREU01000006">
    <property type="protein sequence ID" value="PPA75510.1"/>
    <property type="molecule type" value="Genomic_DNA"/>
</dbReference>